<organism evidence="3">
    <name type="scientific">Corethron hystrix</name>
    <dbReference type="NCBI Taxonomy" id="216773"/>
    <lineage>
        <taxon>Eukaryota</taxon>
        <taxon>Sar</taxon>
        <taxon>Stramenopiles</taxon>
        <taxon>Ochrophyta</taxon>
        <taxon>Bacillariophyta</taxon>
        <taxon>Coscinodiscophyceae</taxon>
        <taxon>Corethrophycidae</taxon>
        <taxon>Corethrales</taxon>
        <taxon>Corethraceae</taxon>
        <taxon>Corethron</taxon>
    </lineage>
</organism>
<dbReference type="PANTHER" id="PTHR44329:SF214">
    <property type="entry name" value="PROTEIN KINASE DOMAIN-CONTAINING PROTEIN"/>
    <property type="match status" value="1"/>
</dbReference>
<dbReference type="PROSITE" id="PS50011">
    <property type="entry name" value="PROTEIN_KINASE_DOM"/>
    <property type="match status" value="1"/>
</dbReference>
<reference evidence="3" key="1">
    <citation type="submission" date="2021-01" db="EMBL/GenBank/DDBJ databases">
        <authorList>
            <person name="Corre E."/>
            <person name="Pelletier E."/>
            <person name="Niang G."/>
            <person name="Scheremetjew M."/>
            <person name="Finn R."/>
            <person name="Kale V."/>
            <person name="Holt S."/>
            <person name="Cochrane G."/>
            <person name="Meng A."/>
            <person name="Brown T."/>
            <person name="Cohen L."/>
        </authorList>
    </citation>
    <scope>NUCLEOTIDE SEQUENCE</scope>
    <source>
        <strain evidence="3">308</strain>
    </source>
</reference>
<dbReference type="PANTHER" id="PTHR44329">
    <property type="entry name" value="SERINE/THREONINE-PROTEIN KINASE TNNI3K-RELATED"/>
    <property type="match status" value="1"/>
</dbReference>
<keyword evidence="1" id="KW-1133">Transmembrane helix</keyword>
<dbReference type="InterPro" id="IPR000719">
    <property type="entry name" value="Prot_kinase_dom"/>
</dbReference>
<dbReference type="GO" id="GO:0004674">
    <property type="term" value="F:protein serine/threonine kinase activity"/>
    <property type="evidence" value="ECO:0007669"/>
    <property type="project" value="TreeGrafter"/>
</dbReference>
<dbReference type="GO" id="GO:0005524">
    <property type="term" value="F:ATP binding"/>
    <property type="evidence" value="ECO:0007669"/>
    <property type="project" value="InterPro"/>
</dbReference>
<protein>
    <recommendedName>
        <fullName evidence="2">Protein kinase domain-containing protein</fullName>
    </recommendedName>
</protein>
<dbReference type="Gene3D" id="1.10.510.10">
    <property type="entry name" value="Transferase(Phosphotransferase) domain 1"/>
    <property type="match status" value="1"/>
</dbReference>
<dbReference type="InterPro" id="IPR011009">
    <property type="entry name" value="Kinase-like_dom_sf"/>
</dbReference>
<dbReference type="SUPFAM" id="SSF56112">
    <property type="entry name" value="Protein kinase-like (PK-like)"/>
    <property type="match status" value="1"/>
</dbReference>
<feature type="transmembrane region" description="Helical" evidence="1">
    <location>
        <begin position="12"/>
        <end position="29"/>
    </location>
</feature>
<sequence>METRRRKFLPFLFLFLICFFYIIYATFLLDEKIFVDYDTLGNGRIYRPLRPRHIILNDATSWKWRPISAVAPSSLDAHTTIDDGRLAEKEGAVEDPSCKYMRPWQAGSFPTCNSVHELEFRGDGIAGDTGGHVSYLGRGGGRDVWKMTDIGGERAVVKTLKQSRDFVPLQYYMQNTDALVMERLTFSPHVVGIHGYCGQTCINEFADGGDYNKIKDKKMKGEEKLKYAVRVAESVRDLQEIDDRTGLTGGRNATVVHGDVSASNFVLVNGVIKLNDFNMARLLKWNPNTNAPCQWKYGYVCGGDGRRADTRSPEECRDDNLTEKVDTWGVGVMLYIILTGERPFKLNEIKNSDNTILRKLILDGVLPTVPEKFQKSSDKAIKALLEAMEMTFTFDPEKRPSARHISDFLSGKLKELR</sequence>
<dbReference type="InterPro" id="IPR051681">
    <property type="entry name" value="Ser/Thr_Kinases-Pseudokinases"/>
</dbReference>
<evidence type="ECO:0000313" key="3">
    <source>
        <dbReference type="EMBL" id="CAD8882632.1"/>
    </source>
</evidence>
<dbReference type="EMBL" id="HBFR01013513">
    <property type="protein sequence ID" value="CAD8882632.1"/>
    <property type="molecule type" value="Transcribed_RNA"/>
</dbReference>
<evidence type="ECO:0000256" key="1">
    <source>
        <dbReference type="SAM" id="Phobius"/>
    </source>
</evidence>
<proteinExistence type="predicted"/>
<keyword evidence="1" id="KW-0812">Transmembrane</keyword>
<feature type="domain" description="Protein kinase" evidence="2">
    <location>
        <begin position="130"/>
        <end position="409"/>
    </location>
</feature>
<name>A0A7S1BDP3_9STRA</name>
<dbReference type="AlphaFoldDB" id="A0A7S1BDP3"/>
<gene>
    <name evidence="3" type="ORF">CHYS00102_LOCUS9827</name>
</gene>
<accession>A0A7S1BDP3</accession>
<evidence type="ECO:0000259" key="2">
    <source>
        <dbReference type="PROSITE" id="PS50011"/>
    </source>
</evidence>
<dbReference type="Pfam" id="PF00069">
    <property type="entry name" value="Pkinase"/>
    <property type="match status" value="1"/>
</dbReference>
<keyword evidence="1" id="KW-0472">Membrane</keyword>